<gene>
    <name evidence="5" type="ORF">OMP38_33105</name>
</gene>
<dbReference type="GO" id="GO:0003700">
    <property type="term" value="F:DNA-binding transcription factor activity"/>
    <property type="evidence" value="ECO:0007669"/>
    <property type="project" value="InterPro"/>
</dbReference>
<dbReference type="EMBL" id="JAPDHZ010000008">
    <property type="protein sequence ID" value="MDG0795126.1"/>
    <property type="molecule type" value="Genomic_DNA"/>
</dbReference>
<keyword evidence="6" id="KW-1185">Reference proteome</keyword>
<reference evidence="5 6" key="1">
    <citation type="submission" date="2022-10" db="EMBL/GenBank/DDBJ databases">
        <title>Comparative genomic analysis of Cohnella hashimotonis sp. nov., isolated from the International Space Station.</title>
        <authorList>
            <person name="Simpson A."/>
            <person name="Venkateswaran K."/>
        </authorList>
    </citation>
    <scope>NUCLEOTIDE SEQUENCE [LARGE SCALE GENOMIC DNA]</scope>
    <source>
        <strain evidence="5 6">DSM 18997</strain>
    </source>
</reference>
<feature type="domain" description="HTH merR-type" evidence="4">
    <location>
        <begin position="11"/>
        <end position="78"/>
    </location>
</feature>
<dbReference type="PANTHER" id="PTHR30204:SF98">
    <property type="entry name" value="HTH-TYPE TRANSCRIPTIONAL REGULATOR ADHR"/>
    <property type="match status" value="1"/>
</dbReference>
<dbReference type="InterPro" id="IPR047057">
    <property type="entry name" value="MerR_fam"/>
</dbReference>
<evidence type="ECO:0000259" key="4">
    <source>
        <dbReference type="PROSITE" id="PS50937"/>
    </source>
</evidence>
<name>A0A9X4QR00_9BACL</name>
<keyword evidence="2" id="KW-0238">DNA-binding</keyword>
<protein>
    <submittedName>
        <fullName evidence="5">MerR family transcriptional regulator</fullName>
    </submittedName>
</protein>
<comment type="caution">
    <text evidence="5">The sequence shown here is derived from an EMBL/GenBank/DDBJ whole genome shotgun (WGS) entry which is preliminary data.</text>
</comment>
<evidence type="ECO:0000313" key="6">
    <source>
        <dbReference type="Proteomes" id="UP001153387"/>
    </source>
</evidence>
<evidence type="ECO:0000256" key="2">
    <source>
        <dbReference type="ARBA" id="ARBA00023125"/>
    </source>
</evidence>
<organism evidence="5 6">
    <name type="scientific">Cohnella ginsengisoli</name>
    <dbReference type="NCBI Taxonomy" id="425004"/>
    <lineage>
        <taxon>Bacteria</taxon>
        <taxon>Bacillati</taxon>
        <taxon>Bacillota</taxon>
        <taxon>Bacilli</taxon>
        <taxon>Bacillales</taxon>
        <taxon>Paenibacillaceae</taxon>
        <taxon>Cohnella</taxon>
    </lineage>
</organism>
<evidence type="ECO:0000313" key="5">
    <source>
        <dbReference type="EMBL" id="MDG0795126.1"/>
    </source>
</evidence>
<dbReference type="Pfam" id="PF09278">
    <property type="entry name" value="MerR-DNA-bind"/>
    <property type="match status" value="1"/>
</dbReference>
<dbReference type="Pfam" id="PF00376">
    <property type="entry name" value="MerR"/>
    <property type="match status" value="1"/>
</dbReference>
<dbReference type="GO" id="GO:0003677">
    <property type="term" value="F:DNA binding"/>
    <property type="evidence" value="ECO:0007669"/>
    <property type="project" value="UniProtKB-KW"/>
</dbReference>
<keyword evidence="1" id="KW-0805">Transcription regulation</keyword>
<dbReference type="Proteomes" id="UP001153387">
    <property type="component" value="Unassembled WGS sequence"/>
</dbReference>
<dbReference type="CDD" id="cd01109">
    <property type="entry name" value="HTH_YyaN"/>
    <property type="match status" value="1"/>
</dbReference>
<keyword evidence="3" id="KW-0804">Transcription</keyword>
<evidence type="ECO:0000256" key="3">
    <source>
        <dbReference type="ARBA" id="ARBA00023163"/>
    </source>
</evidence>
<dbReference type="SMART" id="SM00422">
    <property type="entry name" value="HTH_MERR"/>
    <property type="match status" value="1"/>
</dbReference>
<dbReference type="InterPro" id="IPR009061">
    <property type="entry name" value="DNA-bd_dom_put_sf"/>
</dbReference>
<evidence type="ECO:0000256" key="1">
    <source>
        <dbReference type="ARBA" id="ARBA00023015"/>
    </source>
</evidence>
<dbReference type="InterPro" id="IPR015358">
    <property type="entry name" value="Tscrpt_reg_MerR_DNA-bd"/>
</dbReference>
<proteinExistence type="predicted"/>
<accession>A0A9X4QR00</accession>
<dbReference type="InterPro" id="IPR000551">
    <property type="entry name" value="MerR-type_HTH_dom"/>
</dbReference>
<dbReference type="Gene3D" id="1.10.1660.10">
    <property type="match status" value="1"/>
</dbReference>
<dbReference type="PANTHER" id="PTHR30204">
    <property type="entry name" value="REDOX-CYCLING DRUG-SENSING TRANSCRIPTIONAL ACTIVATOR SOXR"/>
    <property type="match status" value="1"/>
</dbReference>
<dbReference type="RefSeq" id="WP_277568824.1">
    <property type="nucleotide sequence ID" value="NZ_JAPDHZ010000008.1"/>
</dbReference>
<dbReference type="AlphaFoldDB" id="A0A9X4QR00"/>
<dbReference type="PROSITE" id="PS50937">
    <property type="entry name" value="HTH_MERR_2"/>
    <property type="match status" value="1"/>
</dbReference>
<sequence length="143" mass="16662">MEDDIPEMITSIEQAAYLTGLTKDTIRYYEKIGLLPYADRKQNGHRVYSREQVQGILFLTRLKATGMTIEEMKRYRELSSHGNDAIPEKMSILELHKQKIQQEISRLLEVQKIIEYKLDHYHEIIQDPDLNDTGCTPTHKSNG</sequence>
<dbReference type="SUPFAM" id="SSF46955">
    <property type="entry name" value="Putative DNA-binding domain"/>
    <property type="match status" value="1"/>
</dbReference>